<dbReference type="GO" id="GO:0016301">
    <property type="term" value="F:kinase activity"/>
    <property type="evidence" value="ECO:0007669"/>
    <property type="project" value="UniProtKB-KW"/>
</dbReference>
<dbReference type="PANTHER" id="PTHR43071">
    <property type="entry name" value="2-AMINO-4-HYDROXY-6-HYDROXYMETHYLDIHYDROPTERIDINE PYROPHOSPHOKINASE"/>
    <property type="match status" value="1"/>
</dbReference>
<evidence type="ECO:0000256" key="9">
    <source>
        <dbReference type="ARBA" id="ARBA00022909"/>
    </source>
</evidence>
<dbReference type="Gene3D" id="3.30.70.560">
    <property type="entry name" value="7,8-Dihydro-6-hydroxymethylpterin-pyrophosphokinase HPPK"/>
    <property type="match status" value="1"/>
</dbReference>
<dbReference type="RefSeq" id="WP_106771075.1">
    <property type="nucleotide sequence ID" value="NZ_PXYK01000004.1"/>
</dbReference>
<keyword evidence="6" id="KW-0547">Nucleotide-binding</keyword>
<dbReference type="SUPFAM" id="SSF55083">
    <property type="entry name" value="6-hydroxymethyl-7,8-dihydropterin pyrophosphokinase, HPPK"/>
    <property type="match status" value="1"/>
</dbReference>
<dbReference type="InterPro" id="IPR000550">
    <property type="entry name" value="Hppk"/>
</dbReference>
<reference evidence="14 15" key="1">
    <citation type="submission" date="2018-03" db="EMBL/GenBank/DDBJ databases">
        <title>The draft genome of Mesorhizobium sp. 6GN-30.</title>
        <authorList>
            <person name="Liu L."/>
            <person name="Li L."/>
            <person name="Wang T."/>
            <person name="Zhang X."/>
            <person name="Liang L."/>
        </authorList>
    </citation>
    <scope>NUCLEOTIDE SEQUENCE [LARGE SCALE GENOMIC DNA]</scope>
    <source>
        <strain evidence="14 15">6GN30</strain>
    </source>
</reference>
<dbReference type="CDD" id="cd00483">
    <property type="entry name" value="HPPK"/>
    <property type="match status" value="1"/>
</dbReference>
<dbReference type="GO" id="GO:0046654">
    <property type="term" value="P:tetrahydrofolate biosynthetic process"/>
    <property type="evidence" value="ECO:0007669"/>
    <property type="project" value="UniProtKB-UniPathway"/>
</dbReference>
<evidence type="ECO:0000256" key="12">
    <source>
        <dbReference type="ARBA" id="ARBA00033413"/>
    </source>
</evidence>
<evidence type="ECO:0000313" key="14">
    <source>
        <dbReference type="EMBL" id="PSJ64331.1"/>
    </source>
</evidence>
<dbReference type="InterPro" id="IPR035907">
    <property type="entry name" value="Hppk_sf"/>
</dbReference>
<dbReference type="OrthoDB" id="9808041at2"/>
<proteinExistence type="inferred from homology"/>
<protein>
    <recommendedName>
        <fullName evidence="4">2-amino-4-hydroxy-6-hydroxymethyldihydropteridine pyrophosphokinase</fullName>
        <ecNumber evidence="3">2.7.6.3</ecNumber>
    </recommendedName>
    <alternativeName>
        <fullName evidence="11">6-hydroxymethyl-7,8-dihydropterin pyrophosphokinase</fullName>
    </alternativeName>
    <alternativeName>
        <fullName evidence="12">7,8-dihydro-6-hydroxymethylpterin-pyrophosphokinase</fullName>
    </alternativeName>
</protein>
<comment type="function">
    <text evidence="10">Catalyzes the transfer of pyrophosphate from adenosine triphosphate (ATP) to 6-hydroxymethyl-7,8-dihydropterin, an enzymatic step in folate biosynthesis pathway.</text>
</comment>
<dbReference type="Proteomes" id="UP000241229">
    <property type="component" value="Unassembled WGS sequence"/>
</dbReference>
<dbReference type="UniPathway" id="UPA00077">
    <property type="reaction ID" value="UER00155"/>
</dbReference>
<dbReference type="GO" id="GO:0046656">
    <property type="term" value="P:folic acid biosynthetic process"/>
    <property type="evidence" value="ECO:0007669"/>
    <property type="project" value="UniProtKB-KW"/>
</dbReference>
<organism evidence="14 15">
    <name type="scientific">Kumtagia ephedrae</name>
    <dbReference type="NCBI Taxonomy" id="2116701"/>
    <lineage>
        <taxon>Bacteria</taxon>
        <taxon>Pseudomonadati</taxon>
        <taxon>Pseudomonadota</taxon>
        <taxon>Alphaproteobacteria</taxon>
        <taxon>Hyphomicrobiales</taxon>
        <taxon>Phyllobacteriaceae</taxon>
        <taxon>Kumtagia</taxon>
    </lineage>
</organism>
<keyword evidence="8" id="KW-0067">ATP-binding</keyword>
<keyword evidence="9" id="KW-0289">Folate biosynthesis</keyword>
<evidence type="ECO:0000256" key="3">
    <source>
        <dbReference type="ARBA" id="ARBA00013253"/>
    </source>
</evidence>
<sequence length="171" mass="19143">MSGRNREHVFLSLGGNLGDPARAMGAALRLIDADAECTVAAVSSLYRTPPWGKLDQPDFLNSAAEILTSLPPRAFLDLCLEAERRLKRERRERWGPRLIDIDILLFGTRRVHEPGLEVPHPRMADRAFVLVPLAEIAPDVAWDGVALSQRIEAIDTSGIERMPGGRDWWRQ</sequence>
<name>A0A2P7SPH4_9HYPH</name>
<keyword evidence="7 14" id="KW-0418">Kinase</keyword>
<accession>A0A2P7SPH4</accession>
<evidence type="ECO:0000256" key="2">
    <source>
        <dbReference type="ARBA" id="ARBA00005810"/>
    </source>
</evidence>
<evidence type="ECO:0000313" key="15">
    <source>
        <dbReference type="Proteomes" id="UP000241229"/>
    </source>
</evidence>
<dbReference type="PROSITE" id="PS00794">
    <property type="entry name" value="HPPK"/>
    <property type="match status" value="1"/>
</dbReference>
<dbReference type="NCBIfam" id="TIGR01498">
    <property type="entry name" value="folK"/>
    <property type="match status" value="1"/>
</dbReference>
<evidence type="ECO:0000256" key="11">
    <source>
        <dbReference type="ARBA" id="ARBA00029766"/>
    </source>
</evidence>
<keyword evidence="15" id="KW-1185">Reference proteome</keyword>
<dbReference type="EC" id="2.7.6.3" evidence="3"/>
<feature type="domain" description="7,8-dihydro-6-hydroxymethylpterin-pyrophosphokinase" evidence="13">
    <location>
        <begin position="93"/>
        <end position="104"/>
    </location>
</feature>
<evidence type="ECO:0000256" key="6">
    <source>
        <dbReference type="ARBA" id="ARBA00022741"/>
    </source>
</evidence>
<comment type="pathway">
    <text evidence="1">Cofactor biosynthesis; tetrahydrofolate biosynthesis; 2-amino-4-hydroxy-6-hydroxymethyl-7,8-dihydropteridine diphosphate from 7,8-dihydroneopterin triphosphate: step 4/4.</text>
</comment>
<dbReference type="PANTHER" id="PTHR43071:SF1">
    <property type="entry name" value="2-AMINO-4-HYDROXY-6-HYDROXYMETHYLDIHYDROPTERIDINE PYROPHOSPHOKINASE"/>
    <property type="match status" value="1"/>
</dbReference>
<evidence type="ECO:0000259" key="13">
    <source>
        <dbReference type="PROSITE" id="PS00794"/>
    </source>
</evidence>
<dbReference type="EMBL" id="PXYK01000004">
    <property type="protein sequence ID" value="PSJ64331.1"/>
    <property type="molecule type" value="Genomic_DNA"/>
</dbReference>
<comment type="caution">
    <text evidence="14">The sequence shown here is derived from an EMBL/GenBank/DDBJ whole genome shotgun (WGS) entry which is preliminary data.</text>
</comment>
<evidence type="ECO:0000256" key="8">
    <source>
        <dbReference type="ARBA" id="ARBA00022840"/>
    </source>
</evidence>
<evidence type="ECO:0000256" key="7">
    <source>
        <dbReference type="ARBA" id="ARBA00022777"/>
    </source>
</evidence>
<dbReference type="GO" id="GO:0005524">
    <property type="term" value="F:ATP binding"/>
    <property type="evidence" value="ECO:0007669"/>
    <property type="project" value="UniProtKB-KW"/>
</dbReference>
<comment type="similarity">
    <text evidence="2">Belongs to the HPPK family.</text>
</comment>
<dbReference type="AlphaFoldDB" id="A0A2P7SPH4"/>
<evidence type="ECO:0000256" key="5">
    <source>
        <dbReference type="ARBA" id="ARBA00022679"/>
    </source>
</evidence>
<keyword evidence="5" id="KW-0808">Transferase</keyword>
<evidence type="ECO:0000256" key="1">
    <source>
        <dbReference type="ARBA" id="ARBA00005051"/>
    </source>
</evidence>
<evidence type="ECO:0000256" key="4">
    <source>
        <dbReference type="ARBA" id="ARBA00016218"/>
    </source>
</evidence>
<dbReference type="GO" id="GO:0003848">
    <property type="term" value="F:2-amino-4-hydroxy-6-hydroxymethyldihydropteridine diphosphokinase activity"/>
    <property type="evidence" value="ECO:0007669"/>
    <property type="project" value="UniProtKB-EC"/>
</dbReference>
<evidence type="ECO:0000256" key="10">
    <source>
        <dbReference type="ARBA" id="ARBA00029409"/>
    </source>
</evidence>
<dbReference type="Pfam" id="PF01288">
    <property type="entry name" value="HPPK"/>
    <property type="match status" value="1"/>
</dbReference>
<gene>
    <name evidence="14" type="primary">folK</name>
    <name evidence="14" type="ORF">C7I84_05080</name>
</gene>